<proteinExistence type="predicted"/>
<dbReference type="InterPro" id="IPR000182">
    <property type="entry name" value="GNAT_dom"/>
</dbReference>
<accession>A0A5D0CQ50</accession>
<evidence type="ECO:0000259" key="1">
    <source>
        <dbReference type="PROSITE" id="PS51186"/>
    </source>
</evidence>
<dbReference type="InterPro" id="IPR036249">
    <property type="entry name" value="Thioredoxin-like_sf"/>
</dbReference>
<dbReference type="OrthoDB" id="3172674at2"/>
<keyword evidence="2" id="KW-0808">Transferase</keyword>
<dbReference type="EMBL" id="VSDO01000003">
    <property type="protein sequence ID" value="TYA12079.1"/>
    <property type="molecule type" value="Genomic_DNA"/>
</dbReference>
<comment type="caution">
    <text evidence="2">The sequence shown here is derived from an EMBL/GenBank/DDBJ whole genome shotgun (WGS) entry which is preliminary data.</text>
</comment>
<dbReference type="Proteomes" id="UP000325218">
    <property type="component" value="Unassembled WGS sequence"/>
</dbReference>
<dbReference type="SUPFAM" id="SSF55729">
    <property type="entry name" value="Acyl-CoA N-acyltransferases (Nat)"/>
    <property type="match status" value="1"/>
</dbReference>
<dbReference type="AlphaFoldDB" id="A0A5D0CQ50"/>
<dbReference type="Pfam" id="PF14268">
    <property type="entry name" value="YoaP"/>
    <property type="match status" value="1"/>
</dbReference>
<dbReference type="GO" id="GO:0016747">
    <property type="term" value="F:acyltransferase activity, transferring groups other than amino-acyl groups"/>
    <property type="evidence" value="ECO:0007669"/>
    <property type="project" value="InterPro"/>
</dbReference>
<keyword evidence="3" id="KW-1185">Reference proteome</keyword>
<name>A0A5D0CQ50_9BACL</name>
<dbReference type="InterPro" id="IPR025685">
    <property type="entry name" value="YoaP-like_dom"/>
</dbReference>
<organism evidence="2 3">
    <name type="scientific">Paenibacillus faecis</name>
    <dbReference type="NCBI Taxonomy" id="862114"/>
    <lineage>
        <taxon>Bacteria</taxon>
        <taxon>Bacillati</taxon>
        <taxon>Bacillota</taxon>
        <taxon>Bacilli</taxon>
        <taxon>Bacillales</taxon>
        <taxon>Paenibacillaceae</taxon>
        <taxon>Paenibacillus</taxon>
    </lineage>
</organism>
<sequence length="254" mass="29313">MELIEMTPERLDREHICCALGAKAYEEAVNSKKNWLKDRMAEGLTFVRLNERAKVFIEYLPAEAAWVPVHAPNYMMINCLWVSGRYKGQGYARKLLERCMADARERGMDGVVHMFSDKKMPYLSERKFFLHHGFEVVDEAEPYYELAVLRWNDAAPLPSFKETARALTVNEDGLVVYYTPQCPFAAGVLQDWQAVAEERGIPFRAHRIMSREEAQKAPAPWTTFAFFYNGRYVGHEMMSRKKLEQILEGVAGET</sequence>
<evidence type="ECO:0000313" key="2">
    <source>
        <dbReference type="EMBL" id="TYA12079.1"/>
    </source>
</evidence>
<gene>
    <name evidence="2" type="ORF">FRY98_15230</name>
</gene>
<dbReference type="RefSeq" id="WP_148453428.1">
    <property type="nucleotide sequence ID" value="NZ_VSDO01000003.1"/>
</dbReference>
<reference evidence="2 3" key="1">
    <citation type="submission" date="2019-08" db="EMBL/GenBank/DDBJ databases">
        <title>Genome sequencing of Paenibacillus faecis DSM 23593(T).</title>
        <authorList>
            <person name="Kook J.-K."/>
            <person name="Park S.-N."/>
            <person name="Lim Y.K."/>
        </authorList>
    </citation>
    <scope>NUCLEOTIDE SEQUENCE [LARGE SCALE GENOMIC DNA]</scope>
    <source>
        <strain evidence="2 3">DSM 23593</strain>
    </source>
</reference>
<protein>
    <submittedName>
        <fullName evidence="2">GNAT family N-acetyltransferase</fullName>
    </submittedName>
</protein>
<dbReference type="InterPro" id="IPR016181">
    <property type="entry name" value="Acyl_CoA_acyltransferase"/>
</dbReference>
<dbReference type="SUPFAM" id="SSF52833">
    <property type="entry name" value="Thioredoxin-like"/>
    <property type="match status" value="1"/>
</dbReference>
<dbReference type="CDD" id="cd04301">
    <property type="entry name" value="NAT_SF"/>
    <property type="match status" value="1"/>
</dbReference>
<dbReference type="Gene3D" id="3.40.630.30">
    <property type="match status" value="1"/>
</dbReference>
<dbReference type="Pfam" id="PF00583">
    <property type="entry name" value="Acetyltransf_1"/>
    <property type="match status" value="1"/>
</dbReference>
<feature type="domain" description="N-acetyltransferase" evidence="1">
    <location>
        <begin position="1"/>
        <end position="155"/>
    </location>
</feature>
<evidence type="ECO:0000313" key="3">
    <source>
        <dbReference type="Proteomes" id="UP000325218"/>
    </source>
</evidence>
<dbReference type="PROSITE" id="PS51186">
    <property type="entry name" value="GNAT"/>
    <property type="match status" value="1"/>
</dbReference>